<protein>
    <recommendedName>
        <fullName evidence="8">Ripening-related protein 1</fullName>
    </recommendedName>
</protein>
<reference evidence="6 7" key="1">
    <citation type="journal article" date="2021" name="Nat. Plants">
        <title>The Taxus genome provides insights into paclitaxel biosynthesis.</title>
        <authorList>
            <person name="Xiong X."/>
            <person name="Gou J."/>
            <person name="Liao Q."/>
            <person name="Li Y."/>
            <person name="Zhou Q."/>
            <person name="Bi G."/>
            <person name="Li C."/>
            <person name="Du R."/>
            <person name="Wang X."/>
            <person name="Sun T."/>
            <person name="Guo L."/>
            <person name="Liang H."/>
            <person name="Lu P."/>
            <person name="Wu Y."/>
            <person name="Zhang Z."/>
            <person name="Ro D.K."/>
            <person name="Shang Y."/>
            <person name="Huang S."/>
            <person name="Yan J."/>
        </authorList>
    </citation>
    <scope>NUCLEOTIDE SEQUENCE [LARGE SCALE GENOMIC DNA]</scope>
    <source>
        <strain evidence="6">Ta-2019</strain>
    </source>
</reference>
<keyword evidence="7" id="KW-1185">Reference proteome</keyword>
<keyword evidence="4 5" id="KW-0732">Signal</keyword>
<dbReference type="InterPro" id="IPR039271">
    <property type="entry name" value="Kiwellin-like"/>
</dbReference>
<evidence type="ECO:0000313" key="7">
    <source>
        <dbReference type="Proteomes" id="UP000824469"/>
    </source>
</evidence>
<accession>A0AA38F9N8</accession>
<dbReference type="PANTHER" id="PTHR33191:SF58">
    <property type="entry name" value="RIPENING-RELATED PROTEIN 1"/>
    <property type="match status" value="1"/>
</dbReference>
<sequence>MAMLVCLIILCMPLLIHGEDCRSSGRVKGTDPNCNTKYPEGTPGCCIFNQAYNTYDCSPPVSSRTPAILKETGFVPKGSGGLPDKCAGDYHSDEELVVVLSSGWFDNKRRCGKMININGNGKIVEAKVVDECDSTRGCDKPDNRPPCENNILQASAAVWKAMDLQDKGYGLFN</sequence>
<evidence type="ECO:0000256" key="4">
    <source>
        <dbReference type="ARBA" id="ARBA00022729"/>
    </source>
</evidence>
<evidence type="ECO:0000256" key="3">
    <source>
        <dbReference type="ARBA" id="ARBA00022525"/>
    </source>
</evidence>
<dbReference type="CDD" id="cd22270">
    <property type="entry name" value="DPBB_kiwellin-like"/>
    <property type="match status" value="1"/>
</dbReference>
<dbReference type="InterPro" id="IPR036908">
    <property type="entry name" value="RlpA-like_sf"/>
</dbReference>
<comment type="similarity">
    <text evidence="2">Belongs to the kiwellin family.</text>
</comment>
<dbReference type="AlphaFoldDB" id="A0AA38F9N8"/>
<proteinExistence type="inferred from homology"/>
<comment type="subcellular location">
    <subcellularLocation>
        <location evidence="1">Secreted</location>
    </subcellularLocation>
</comment>
<dbReference type="Proteomes" id="UP000824469">
    <property type="component" value="Unassembled WGS sequence"/>
</dbReference>
<name>A0AA38F9N8_TAXCH</name>
<dbReference type="PANTHER" id="PTHR33191">
    <property type="entry name" value="RIPENING-RELATED PROTEIN 2-RELATED"/>
    <property type="match status" value="1"/>
</dbReference>
<dbReference type="EMBL" id="JAHRHJ020001443">
    <property type="protein sequence ID" value="KAH9293217.1"/>
    <property type="molecule type" value="Genomic_DNA"/>
</dbReference>
<feature type="chain" id="PRO_5041430832" description="Ripening-related protein 1" evidence="5">
    <location>
        <begin position="19"/>
        <end position="173"/>
    </location>
</feature>
<dbReference type="OMA" id="CAYNDVD"/>
<evidence type="ECO:0008006" key="8">
    <source>
        <dbReference type="Google" id="ProtNLM"/>
    </source>
</evidence>
<feature type="non-terminal residue" evidence="6">
    <location>
        <position position="173"/>
    </location>
</feature>
<evidence type="ECO:0000256" key="1">
    <source>
        <dbReference type="ARBA" id="ARBA00004613"/>
    </source>
</evidence>
<keyword evidence="3" id="KW-0964">Secreted</keyword>
<evidence type="ECO:0000256" key="2">
    <source>
        <dbReference type="ARBA" id="ARBA00005592"/>
    </source>
</evidence>
<feature type="signal peptide" evidence="5">
    <location>
        <begin position="1"/>
        <end position="18"/>
    </location>
</feature>
<comment type="caution">
    <text evidence="6">The sequence shown here is derived from an EMBL/GenBank/DDBJ whole genome shotgun (WGS) entry which is preliminary data.</text>
</comment>
<dbReference type="GO" id="GO:0005576">
    <property type="term" value="C:extracellular region"/>
    <property type="evidence" value="ECO:0007669"/>
    <property type="project" value="UniProtKB-SubCell"/>
</dbReference>
<organism evidence="6 7">
    <name type="scientific">Taxus chinensis</name>
    <name type="common">Chinese yew</name>
    <name type="synonym">Taxus wallichiana var. chinensis</name>
    <dbReference type="NCBI Taxonomy" id="29808"/>
    <lineage>
        <taxon>Eukaryota</taxon>
        <taxon>Viridiplantae</taxon>
        <taxon>Streptophyta</taxon>
        <taxon>Embryophyta</taxon>
        <taxon>Tracheophyta</taxon>
        <taxon>Spermatophyta</taxon>
        <taxon>Pinopsida</taxon>
        <taxon>Pinidae</taxon>
        <taxon>Conifers II</taxon>
        <taxon>Cupressales</taxon>
        <taxon>Taxaceae</taxon>
        <taxon>Taxus</taxon>
    </lineage>
</organism>
<dbReference type="Gene3D" id="2.40.40.10">
    <property type="entry name" value="RlpA-like domain"/>
    <property type="match status" value="1"/>
</dbReference>
<gene>
    <name evidence="6" type="ORF">KI387_041580</name>
</gene>
<dbReference type="Pfam" id="PF24300">
    <property type="entry name" value="KWL1"/>
    <property type="match status" value="1"/>
</dbReference>
<dbReference type="SUPFAM" id="SSF50685">
    <property type="entry name" value="Barwin-like endoglucanases"/>
    <property type="match status" value="1"/>
</dbReference>
<evidence type="ECO:0000313" key="6">
    <source>
        <dbReference type="EMBL" id="KAH9293217.1"/>
    </source>
</evidence>
<evidence type="ECO:0000256" key="5">
    <source>
        <dbReference type="SAM" id="SignalP"/>
    </source>
</evidence>